<dbReference type="Proteomes" id="UP000051936">
    <property type="component" value="Unassembled WGS sequence"/>
</dbReference>
<accession>A0A0R3DR97</accession>
<evidence type="ECO:0000313" key="5">
    <source>
        <dbReference type="EMBL" id="KRQ12278.1"/>
    </source>
</evidence>
<dbReference type="InterPro" id="IPR011990">
    <property type="entry name" value="TPR-like_helical_dom_sf"/>
</dbReference>
<evidence type="ECO:0000256" key="3">
    <source>
        <dbReference type="PROSITE-ProRule" id="PRU00339"/>
    </source>
</evidence>
<dbReference type="AlphaFoldDB" id="A0A0R3DR97"/>
<dbReference type="InterPro" id="IPR024983">
    <property type="entry name" value="CHAT_dom"/>
</dbReference>
<dbReference type="PANTHER" id="PTHR45641">
    <property type="entry name" value="TETRATRICOPEPTIDE REPEAT PROTEIN (AFU_ORTHOLOGUE AFUA_6G03870)"/>
    <property type="match status" value="1"/>
</dbReference>
<evidence type="ECO:0000313" key="6">
    <source>
        <dbReference type="Proteomes" id="UP000051936"/>
    </source>
</evidence>
<evidence type="ECO:0000256" key="2">
    <source>
        <dbReference type="ARBA" id="ARBA00022803"/>
    </source>
</evidence>
<dbReference type="Pfam" id="PF13424">
    <property type="entry name" value="TPR_12"/>
    <property type="match status" value="3"/>
</dbReference>
<dbReference type="STRING" id="989370.AOQ71_16975"/>
<keyword evidence="2 3" id="KW-0802">TPR repeat</keyword>
<reference evidence="5 6" key="1">
    <citation type="submission" date="2015-09" db="EMBL/GenBank/DDBJ databases">
        <title>Draft Genome Sequence of Bradyrhizobium manausense Strain BR 3351T, a Novel Symbiotic Nitrogen-Fixing Alphaproteobacterium Isolated from Brazilian Amazon Rain Forest.</title>
        <authorList>
            <person name="De Araujo J.L."/>
            <person name="Zilli J.E."/>
        </authorList>
    </citation>
    <scope>NUCLEOTIDE SEQUENCE [LARGE SCALE GENOMIC DNA]</scope>
    <source>
        <strain evidence="5 6">BR3351</strain>
    </source>
</reference>
<proteinExistence type="predicted"/>
<dbReference type="Pfam" id="PF13374">
    <property type="entry name" value="TPR_10"/>
    <property type="match status" value="1"/>
</dbReference>
<comment type="caution">
    <text evidence="5">The sequence shown here is derived from an EMBL/GenBank/DDBJ whole genome shotgun (WGS) entry which is preliminary data.</text>
</comment>
<organism evidence="5 6">
    <name type="scientific">Bradyrhizobium manausense</name>
    <dbReference type="NCBI Taxonomy" id="989370"/>
    <lineage>
        <taxon>Bacteria</taxon>
        <taxon>Pseudomonadati</taxon>
        <taxon>Pseudomonadota</taxon>
        <taxon>Alphaproteobacteria</taxon>
        <taxon>Hyphomicrobiales</taxon>
        <taxon>Nitrobacteraceae</taxon>
        <taxon>Bradyrhizobium</taxon>
    </lineage>
</organism>
<dbReference type="InterPro" id="IPR019734">
    <property type="entry name" value="TPR_rpt"/>
</dbReference>
<dbReference type="PROSITE" id="PS50005">
    <property type="entry name" value="TPR"/>
    <property type="match status" value="2"/>
</dbReference>
<feature type="repeat" description="TPR" evidence="3">
    <location>
        <begin position="222"/>
        <end position="255"/>
    </location>
</feature>
<dbReference type="SMART" id="SM00028">
    <property type="entry name" value="TPR"/>
    <property type="match status" value="8"/>
</dbReference>
<dbReference type="Pfam" id="PF13181">
    <property type="entry name" value="TPR_8"/>
    <property type="match status" value="1"/>
</dbReference>
<protein>
    <recommendedName>
        <fullName evidence="4">CHAT domain-containing protein</fullName>
    </recommendedName>
</protein>
<sequence length="1006" mass="108249">MFVRARHNLDAIAVRIRRREMILEWRRKAAALAAGFATVAALAVAPAAAQRADIETVQKRFNTLLAAGKYDDALVEWQKLETAVKARFGTEHPNYALILIKVAVTYQNQGRYADAEAAYKRAAAILEKALGPNHPLVATALDDMAAVYLYEARYDEAEGLFKRALAIREQALGPEHPDLAATLNNLSVVYKGQGRFAEAEPMLKRALAITEKALGPNHTQVAAALVNLGLLYQDQARYGDAERLFRRALSIQEKATGPVHPIVANILHNLASTAEDQGHTDEAEALYKRALAIKEKMLGPNHPDLADTLDNLAVLYGGENRSEEAEALYRRALAIQERALGQEHPDVAHILNNLALEFEARGKYADAEELTARALAIYEKSLGANHPDTANALHNLAREYAEAGDGANALAYSRKATAAVLAHAAREADSARQKQRSGGLVAQRALFFRRHVANLALAARQQLAPEPMLAREAFEIAQWADQSSAAVAVQQFAARFASGAGALSALVRENQDLAGSWRETDRKLVEALSKPEGDRDRKAIDALRRASGEAEARLTASDRRLAREFPEFTALTRPQPLEVSAVQNLLGSDEALVFFLPDDKESRVFAVTRDGFAWHDIALGADALADKVKAFRRGLDVGEWVAARSAGAPGMFDLGLARDLYVALLDPVDALIRDKRHLLVVPTGALTALPFHLLLTQQPAAPNPTDVAGYRDAAWLIKRQAVSVLPSVASLKALRAYARQRPAAQPMIGFGDPVFGMPDARGAGAAPAGVPAAAPRTAAHTRAYTDYWQGAGVDRAILGKALPPLPETATELRAIAQKVGATASDLHLEADASEANVKRLPLSDYRIVYFATHGLVAGDIKGVAEPSLALSIPQRASDFDDGLLTASEVAQLKLNADWVVLSACNTVAGDRPGAEALSGLARAFFYAGARALLVSHWAVASDAATRLTTATFDAIKSDPGIGRAEALRRAMLAYLGDTANPENAYPAFWGPFSIIGEGAARRDTPE</sequence>
<feature type="domain" description="CHAT" evidence="4">
    <location>
        <begin position="656"/>
        <end position="997"/>
    </location>
</feature>
<dbReference type="PANTHER" id="PTHR45641:SF19">
    <property type="entry name" value="NEPHROCYSTIN-3"/>
    <property type="match status" value="1"/>
</dbReference>
<dbReference type="Pfam" id="PF12770">
    <property type="entry name" value="CHAT"/>
    <property type="match status" value="1"/>
</dbReference>
<evidence type="ECO:0000256" key="1">
    <source>
        <dbReference type="ARBA" id="ARBA00022737"/>
    </source>
</evidence>
<evidence type="ECO:0000259" key="4">
    <source>
        <dbReference type="Pfam" id="PF12770"/>
    </source>
</evidence>
<keyword evidence="6" id="KW-1185">Reference proteome</keyword>
<dbReference type="EMBL" id="LJYG01000066">
    <property type="protein sequence ID" value="KRQ12278.1"/>
    <property type="molecule type" value="Genomic_DNA"/>
</dbReference>
<keyword evidence="1" id="KW-0677">Repeat</keyword>
<name>A0A0R3DR97_9BRAD</name>
<feature type="repeat" description="TPR" evidence="3">
    <location>
        <begin position="138"/>
        <end position="171"/>
    </location>
</feature>
<dbReference type="SUPFAM" id="SSF48452">
    <property type="entry name" value="TPR-like"/>
    <property type="match status" value="3"/>
</dbReference>
<dbReference type="Gene3D" id="1.25.40.10">
    <property type="entry name" value="Tetratricopeptide repeat domain"/>
    <property type="match status" value="2"/>
</dbReference>
<gene>
    <name evidence="5" type="ORF">AOQ71_16975</name>
</gene>
<dbReference type="PRINTS" id="PR00381">
    <property type="entry name" value="KINESINLIGHT"/>
</dbReference>